<feature type="domain" description="Ubiquitin-like protease family profile" evidence="8">
    <location>
        <begin position="363"/>
        <end position="557"/>
    </location>
</feature>
<dbReference type="PANTHER" id="PTHR47764">
    <property type="entry name" value="UBIQUITIN-LIKE-SPECIFIC PROTEASE 2B-RELATED"/>
    <property type="match status" value="1"/>
</dbReference>
<evidence type="ECO:0000256" key="7">
    <source>
        <dbReference type="SAM" id="MobiDB-lite"/>
    </source>
</evidence>
<dbReference type="InParanoid" id="A0A7J7CH45"/>
<evidence type="ECO:0000256" key="6">
    <source>
        <dbReference type="ARBA" id="ARBA00057729"/>
    </source>
</evidence>
<evidence type="ECO:0000256" key="3">
    <source>
        <dbReference type="ARBA" id="ARBA00022786"/>
    </source>
</evidence>
<dbReference type="AlphaFoldDB" id="A0A7J7CH45"/>
<dbReference type="FunFam" id="3.30.310.130:FF:000006">
    <property type="entry name" value="Probable ubiquitin-like-specific protease 2B"/>
    <property type="match status" value="1"/>
</dbReference>
<evidence type="ECO:0000313" key="10">
    <source>
        <dbReference type="Proteomes" id="UP000593562"/>
    </source>
</evidence>
<dbReference type="GO" id="GO:0006508">
    <property type="term" value="P:proteolysis"/>
    <property type="evidence" value="ECO:0007669"/>
    <property type="project" value="UniProtKB-KW"/>
</dbReference>
<keyword evidence="5" id="KW-0788">Thiol protease</keyword>
<keyword evidence="10" id="KW-1185">Reference proteome</keyword>
<feature type="region of interest" description="Disordered" evidence="7">
    <location>
        <begin position="637"/>
        <end position="661"/>
    </location>
</feature>
<comment type="function">
    <text evidence="6">Protease that catalyzes two essential functions in the SUMO pathway: processing of full-length SUMOs to their mature forms and deconjugation of SUMO from targeted proteins.</text>
</comment>
<dbReference type="Proteomes" id="UP000593562">
    <property type="component" value="Unassembled WGS sequence"/>
</dbReference>
<evidence type="ECO:0000256" key="5">
    <source>
        <dbReference type="ARBA" id="ARBA00022807"/>
    </source>
</evidence>
<accession>A0A7J7CH45</accession>
<gene>
    <name evidence="9" type="ORF">HS088_TW17G00908</name>
</gene>
<sequence>MTRSRRLSSDERFDVFEFNEDDVRVEKASGKIMKKFGSPKKRKRETSPITKYKFLQFFAEGTQNQQKEIGNRLVDVPKEPIYIDDEPVDADNGPTDVDVAGSITTPQNETNDAIWGIVPSVGAMKDEIDGGDVLILSSSSNQVQNKRVIMIQDDDDSNEMDFKPTCAFSSTEFEAEEHVLESGSGGNLIDFRNMTVAVSPGFIVYGGILFTEAQLTFARSCIKIDGTNVNGMKGTFKFEQSIDDIINIESVWLAIVKTAFIRFILKAKYCKEAGNGKEPSGKEWLTFTVYNPNWFEVQEAIKSLDVKYKNAWKEFSDAEWEKEEISILTGEPKDILLLSKNYHPKFDVPFEEVIYPKGDPDAVSISKRDIELLQPQTFINDTIIDFYIHYLKSNIEQKEQPRFHFFNSFFFRKLSGLDKDPSSACEGKEAFERVCKWTEKVNLFEKDYVFIPVNYSLHWSLIVICHPGEGANLKDDENGKSTKLPCILHMDSIRGSHRCLKSLVQSYLCEEWKARHKEMDDDGFSRFLHLPFVSPELPQQKNSFDCGLFLLHYVELFLQQALNFSSITEIVKYLNKEWFPPVEASLKRVRIQKLIHEILEDYASEVPSVDCTSEGQSQSATMNEQESEVEILLDVCDTPKTSPGDSSSSNAPGETAKLSFW</sequence>
<dbReference type="PROSITE" id="PS50600">
    <property type="entry name" value="ULP_PROTEASE"/>
    <property type="match status" value="1"/>
</dbReference>
<dbReference type="OrthoDB" id="442460at2759"/>
<keyword evidence="4" id="KW-0378">Hydrolase</keyword>
<evidence type="ECO:0000256" key="4">
    <source>
        <dbReference type="ARBA" id="ARBA00022801"/>
    </source>
</evidence>
<feature type="compositionally biased region" description="Polar residues" evidence="7">
    <location>
        <begin position="639"/>
        <end position="652"/>
    </location>
</feature>
<keyword evidence="2 9" id="KW-0645">Protease</keyword>
<organism evidence="9 10">
    <name type="scientific">Tripterygium wilfordii</name>
    <name type="common">Thunder God vine</name>
    <dbReference type="NCBI Taxonomy" id="458696"/>
    <lineage>
        <taxon>Eukaryota</taxon>
        <taxon>Viridiplantae</taxon>
        <taxon>Streptophyta</taxon>
        <taxon>Embryophyta</taxon>
        <taxon>Tracheophyta</taxon>
        <taxon>Spermatophyta</taxon>
        <taxon>Magnoliopsida</taxon>
        <taxon>eudicotyledons</taxon>
        <taxon>Gunneridae</taxon>
        <taxon>Pentapetalae</taxon>
        <taxon>rosids</taxon>
        <taxon>fabids</taxon>
        <taxon>Celastrales</taxon>
        <taxon>Celastraceae</taxon>
        <taxon>Tripterygium</taxon>
    </lineage>
</organism>
<evidence type="ECO:0000256" key="1">
    <source>
        <dbReference type="ARBA" id="ARBA00005234"/>
    </source>
</evidence>
<evidence type="ECO:0000256" key="2">
    <source>
        <dbReference type="ARBA" id="ARBA00022670"/>
    </source>
</evidence>
<dbReference type="InterPro" id="IPR038765">
    <property type="entry name" value="Papain-like_cys_pep_sf"/>
</dbReference>
<dbReference type="InterPro" id="IPR057375">
    <property type="entry name" value="ULP2A/B_PH"/>
</dbReference>
<dbReference type="GO" id="GO:0008234">
    <property type="term" value="F:cysteine-type peptidase activity"/>
    <property type="evidence" value="ECO:0007669"/>
    <property type="project" value="UniProtKB-KW"/>
</dbReference>
<dbReference type="FunCoup" id="A0A7J7CH45">
    <property type="interactions" value="5"/>
</dbReference>
<keyword evidence="3" id="KW-0833">Ubl conjugation pathway</keyword>
<name>A0A7J7CH45_TRIWF</name>
<comment type="similarity">
    <text evidence="1">Belongs to the peptidase C48 family.</text>
</comment>
<dbReference type="Pfam" id="PF25352">
    <property type="entry name" value="PH_ULP"/>
    <property type="match status" value="1"/>
</dbReference>
<comment type="caution">
    <text evidence="9">The sequence shown here is derived from an EMBL/GenBank/DDBJ whole genome shotgun (WGS) entry which is preliminary data.</text>
</comment>
<protein>
    <submittedName>
        <fullName evidence="9">Ubiquitin-like-specific protease 2A isoform X1</fullName>
    </submittedName>
</protein>
<dbReference type="EMBL" id="JAAARO010000017">
    <property type="protein sequence ID" value="KAF5733365.1"/>
    <property type="molecule type" value="Genomic_DNA"/>
</dbReference>
<proteinExistence type="inferred from homology"/>
<evidence type="ECO:0000313" key="9">
    <source>
        <dbReference type="EMBL" id="KAF5733365.1"/>
    </source>
</evidence>
<reference evidence="9 10" key="1">
    <citation type="journal article" date="2020" name="Nat. Commun.">
        <title>Genome of Tripterygium wilfordii and identification of cytochrome P450 involved in triptolide biosynthesis.</title>
        <authorList>
            <person name="Tu L."/>
            <person name="Su P."/>
            <person name="Zhang Z."/>
            <person name="Gao L."/>
            <person name="Wang J."/>
            <person name="Hu T."/>
            <person name="Zhou J."/>
            <person name="Zhang Y."/>
            <person name="Zhao Y."/>
            <person name="Liu Y."/>
            <person name="Song Y."/>
            <person name="Tong Y."/>
            <person name="Lu Y."/>
            <person name="Yang J."/>
            <person name="Xu C."/>
            <person name="Jia M."/>
            <person name="Peters R.J."/>
            <person name="Huang L."/>
            <person name="Gao W."/>
        </authorList>
    </citation>
    <scope>NUCLEOTIDE SEQUENCE [LARGE SCALE GENOMIC DNA]</scope>
    <source>
        <strain evidence="10">cv. XIE 37</strain>
        <tissue evidence="9">Leaf</tissue>
    </source>
</reference>
<evidence type="ECO:0000259" key="8">
    <source>
        <dbReference type="PROSITE" id="PS50600"/>
    </source>
</evidence>
<dbReference type="Pfam" id="PF02902">
    <property type="entry name" value="Peptidase_C48"/>
    <property type="match status" value="1"/>
</dbReference>
<dbReference type="PANTHER" id="PTHR47764:SF14">
    <property type="entry name" value="UBIQUITIN-LIKE PROTEASE FAMILY PROFILE DOMAIN-CONTAINING PROTEIN"/>
    <property type="match status" value="1"/>
</dbReference>
<dbReference type="SUPFAM" id="SSF54001">
    <property type="entry name" value="Cysteine proteinases"/>
    <property type="match status" value="1"/>
</dbReference>
<dbReference type="InterPro" id="IPR003653">
    <property type="entry name" value="Peptidase_C48_C"/>
</dbReference>
<dbReference type="Gene3D" id="3.30.310.130">
    <property type="entry name" value="Ubiquitin-related"/>
    <property type="match status" value="1"/>
</dbReference>
<dbReference type="Gene3D" id="1.10.418.20">
    <property type="match status" value="1"/>
</dbReference>